<dbReference type="InterPro" id="IPR012675">
    <property type="entry name" value="Beta-grasp_dom_sf"/>
</dbReference>
<sequence length="96" mass="10739">MIIKVKGYLTYRDVIGQREVEQRDNTPVLFLDFIRELATRIGGEHGCALFDENSRTVGQSVAIMLNGIHYNHLPERLNTVLQDQDEIAVFPPGAGG</sequence>
<name>A0A8J6NKZ4_9CHLR</name>
<dbReference type="EMBL" id="JACNJN010000091">
    <property type="protein sequence ID" value="MBC8335103.1"/>
    <property type="molecule type" value="Genomic_DNA"/>
</dbReference>
<dbReference type="SUPFAM" id="SSF54285">
    <property type="entry name" value="MoaD/ThiS"/>
    <property type="match status" value="1"/>
</dbReference>
<evidence type="ECO:0000313" key="2">
    <source>
        <dbReference type="Proteomes" id="UP000614469"/>
    </source>
</evidence>
<dbReference type="AlphaFoldDB" id="A0A8J6NKZ4"/>
<protein>
    <submittedName>
        <fullName evidence="1">MoaD/ThiS family protein</fullName>
    </submittedName>
</protein>
<dbReference type="Proteomes" id="UP000614469">
    <property type="component" value="Unassembled WGS sequence"/>
</dbReference>
<proteinExistence type="predicted"/>
<dbReference type="Pfam" id="PF02597">
    <property type="entry name" value="ThiS"/>
    <property type="match status" value="1"/>
</dbReference>
<accession>A0A8J6NKZ4</accession>
<evidence type="ECO:0000313" key="1">
    <source>
        <dbReference type="EMBL" id="MBC8335103.1"/>
    </source>
</evidence>
<dbReference type="Gene3D" id="3.10.20.30">
    <property type="match status" value="1"/>
</dbReference>
<gene>
    <name evidence="1" type="ORF">H8E29_07565</name>
</gene>
<dbReference type="InterPro" id="IPR003749">
    <property type="entry name" value="ThiS/MoaD-like"/>
</dbReference>
<comment type="caution">
    <text evidence="1">The sequence shown here is derived from an EMBL/GenBank/DDBJ whole genome shotgun (WGS) entry which is preliminary data.</text>
</comment>
<organism evidence="1 2">
    <name type="scientific">Candidatus Desulfolinea nitratireducens</name>
    <dbReference type="NCBI Taxonomy" id="2841698"/>
    <lineage>
        <taxon>Bacteria</taxon>
        <taxon>Bacillati</taxon>
        <taxon>Chloroflexota</taxon>
        <taxon>Anaerolineae</taxon>
        <taxon>Anaerolineales</taxon>
        <taxon>Anaerolineales incertae sedis</taxon>
        <taxon>Candidatus Desulfolinea</taxon>
    </lineage>
</organism>
<dbReference type="InterPro" id="IPR016155">
    <property type="entry name" value="Mopterin_synth/thiamin_S_b"/>
</dbReference>
<reference evidence="1 2" key="1">
    <citation type="submission" date="2020-08" db="EMBL/GenBank/DDBJ databases">
        <title>Bridging the membrane lipid divide: bacteria of the FCB group superphylum have the potential to synthesize archaeal ether lipids.</title>
        <authorList>
            <person name="Villanueva L."/>
            <person name="Von Meijenfeldt F.A.B."/>
            <person name="Westbye A.B."/>
            <person name="Yadav S."/>
            <person name="Hopmans E.C."/>
            <person name="Dutilh B.E."/>
            <person name="Sinninghe Damste J.S."/>
        </authorList>
    </citation>
    <scope>NUCLEOTIDE SEQUENCE [LARGE SCALE GENOMIC DNA]</scope>
    <source>
        <strain evidence="1">NIOZ-UU36</strain>
    </source>
</reference>